<dbReference type="AlphaFoldDB" id="A0A920CFQ4"/>
<dbReference type="SMART" id="SM00382">
    <property type="entry name" value="AAA"/>
    <property type="match status" value="1"/>
</dbReference>
<dbReference type="Pfam" id="PF00005">
    <property type="entry name" value="ABC_tran"/>
    <property type="match status" value="1"/>
</dbReference>
<accession>A0A920CFQ4</accession>
<name>A0A920CFQ4_9BACL</name>
<sequence length="310" mass="35007">MMQPDGGAAAVELMDAVKKGPRGQIGPFQLKIPQGYVVALVGPNGSGKTTLLNMMLQTLIPDTGSVRWYGREFEGPIPLEIRQRIGYVPEHPAAEEHIMTADQAARFRSHWYPAWDWQRYERLMDRFEVPRKEKLNRMSKGERRKFEIAAVMAARPKLMLLDEPSAGLDPFAWKDMIEELRRSLDEDASTIVLSTHIVEEIKRLADFVVLVHRGELRGMVEKDALLGSWKEYWVRGAEDSFLTGMNGVVQCEPDGPSILRMILKDEAELENRIAASGGNAQIIKSRVLELEEILQLWMQGNAPDGLIDSN</sequence>
<dbReference type="GO" id="GO:0016887">
    <property type="term" value="F:ATP hydrolysis activity"/>
    <property type="evidence" value="ECO:0007669"/>
    <property type="project" value="InterPro"/>
</dbReference>
<dbReference type="InterPro" id="IPR027417">
    <property type="entry name" value="P-loop_NTPase"/>
</dbReference>
<evidence type="ECO:0000259" key="4">
    <source>
        <dbReference type="PROSITE" id="PS50893"/>
    </source>
</evidence>
<feature type="domain" description="ABC transporter" evidence="4">
    <location>
        <begin position="8"/>
        <end position="238"/>
    </location>
</feature>
<reference evidence="5 6" key="1">
    <citation type="submission" date="2021-03" db="EMBL/GenBank/DDBJ databases">
        <title>Antimicrobial resistance genes in bacteria isolated from Japanese honey, and their potential for conferring macrolide and lincosamide resistance in the American foulbrood pathogen Paenibacillus larvae.</title>
        <authorList>
            <person name="Okamoto M."/>
            <person name="Kumagai M."/>
            <person name="Kanamori H."/>
            <person name="Takamatsu D."/>
        </authorList>
    </citation>
    <scope>NUCLEOTIDE SEQUENCE [LARGE SCALE GENOMIC DNA]</scope>
    <source>
        <strain evidence="5 6">J41TS12</strain>
    </source>
</reference>
<evidence type="ECO:0000256" key="3">
    <source>
        <dbReference type="ARBA" id="ARBA00022840"/>
    </source>
</evidence>
<evidence type="ECO:0000313" key="5">
    <source>
        <dbReference type="EMBL" id="GIO37900.1"/>
    </source>
</evidence>
<keyword evidence="1" id="KW-0813">Transport</keyword>
<dbReference type="PANTHER" id="PTHR42939">
    <property type="entry name" value="ABC TRANSPORTER ATP-BINDING PROTEIN ALBC-RELATED"/>
    <property type="match status" value="1"/>
</dbReference>
<dbReference type="InterPro" id="IPR003593">
    <property type="entry name" value="AAA+_ATPase"/>
</dbReference>
<dbReference type="RefSeq" id="WP_249413035.1">
    <property type="nucleotide sequence ID" value="NZ_BORR01000009.1"/>
</dbReference>
<dbReference type="Gene3D" id="3.40.50.300">
    <property type="entry name" value="P-loop containing nucleotide triphosphate hydrolases"/>
    <property type="match status" value="1"/>
</dbReference>
<dbReference type="SUPFAM" id="SSF52540">
    <property type="entry name" value="P-loop containing nucleoside triphosphate hydrolases"/>
    <property type="match status" value="1"/>
</dbReference>
<proteinExistence type="predicted"/>
<gene>
    <name evidence="5" type="ORF">J41TS12_27610</name>
</gene>
<dbReference type="GO" id="GO:0005524">
    <property type="term" value="F:ATP binding"/>
    <property type="evidence" value="ECO:0007669"/>
    <property type="project" value="UniProtKB-KW"/>
</dbReference>
<protein>
    <recommendedName>
        <fullName evidence="4">ABC transporter domain-containing protein</fullName>
    </recommendedName>
</protein>
<keyword evidence="3" id="KW-0067">ATP-binding</keyword>
<dbReference type="InterPro" id="IPR003439">
    <property type="entry name" value="ABC_transporter-like_ATP-bd"/>
</dbReference>
<evidence type="ECO:0000256" key="2">
    <source>
        <dbReference type="ARBA" id="ARBA00022741"/>
    </source>
</evidence>
<dbReference type="PANTHER" id="PTHR42939:SF1">
    <property type="entry name" value="ABC TRANSPORTER ATP-BINDING PROTEIN ALBC-RELATED"/>
    <property type="match status" value="1"/>
</dbReference>
<evidence type="ECO:0000313" key="6">
    <source>
        <dbReference type="Proteomes" id="UP000681162"/>
    </source>
</evidence>
<dbReference type="EMBL" id="BORR01000009">
    <property type="protein sequence ID" value="GIO37900.1"/>
    <property type="molecule type" value="Genomic_DNA"/>
</dbReference>
<organism evidence="5 6">
    <name type="scientific">Paenibacillus antibioticophila</name>
    <dbReference type="NCBI Taxonomy" id="1274374"/>
    <lineage>
        <taxon>Bacteria</taxon>
        <taxon>Bacillati</taxon>
        <taxon>Bacillota</taxon>
        <taxon>Bacilli</taxon>
        <taxon>Bacillales</taxon>
        <taxon>Paenibacillaceae</taxon>
        <taxon>Paenibacillus</taxon>
    </lineage>
</organism>
<dbReference type="Proteomes" id="UP000681162">
    <property type="component" value="Unassembled WGS sequence"/>
</dbReference>
<dbReference type="InterPro" id="IPR017871">
    <property type="entry name" value="ABC_transporter-like_CS"/>
</dbReference>
<dbReference type="InterPro" id="IPR051782">
    <property type="entry name" value="ABC_Transporter_VariousFunc"/>
</dbReference>
<keyword evidence="2" id="KW-0547">Nucleotide-binding</keyword>
<dbReference type="PROSITE" id="PS00211">
    <property type="entry name" value="ABC_TRANSPORTER_1"/>
    <property type="match status" value="1"/>
</dbReference>
<evidence type="ECO:0000256" key="1">
    <source>
        <dbReference type="ARBA" id="ARBA00022448"/>
    </source>
</evidence>
<dbReference type="PROSITE" id="PS50893">
    <property type="entry name" value="ABC_TRANSPORTER_2"/>
    <property type="match status" value="1"/>
</dbReference>
<keyword evidence="6" id="KW-1185">Reference proteome</keyword>
<dbReference type="CDD" id="cd03230">
    <property type="entry name" value="ABC_DR_subfamily_A"/>
    <property type="match status" value="1"/>
</dbReference>
<comment type="caution">
    <text evidence="5">The sequence shown here is derived from an EMBL/GenBank/DDBJ whole genome shotgun (WGS) entry which is preliminary data.</text>
</comment>